<keyword evidence="1" id="KW-1133">Transmembrane helix</keyword>
<keyword evidence="1" id="KW-0472">Membrane</keyword>
<keyword evidence="1" id="KW-0812">Transmembrane</keyword>
<dbReference type="Proteomes" id="UP001320768">
    <property type="component" value="Unassembled WGS sequence"/>
</dbReference>
<protein>
    <submittedName>
        <fullName evidence="2">Uncharacterized protein</fullName>
    </submittedName>
</protein>
<feature type="transmembrane region" description="Helical" evidence="1">
    <location>
        <begin position="413"/>
        <end position="435"/>
    </location>
</feature>
<accession>A0ABT1L4N9</accession>
<reference evidence="2 3" key="1">
    <citation type="journal article" date="2022" name="Nat. Microbiol.">
        <title>The microbiome of a bacterivorous marine choanoflagellate contains a resource-demanding obligate bacterial associate.</title>
        <authorList>
            <person name="Needham D.M."/>
            <person name="Poirier C."/>
            <person name="Bachy C."/>
            <person name="George E.E."/>
            <person name="Wilken S."/>
            <person name="Yung C.C.M."/>
            <person name="Limardo A.J."/>
            <person name="Morando M."/>
            <person name="Sudek L."/>
            <person name="Malmstrom R.R."/>
            <person name="Keeling P.J."/>
            <person name="Santoro A.E."/>
            <person name="Worden A.Z."/>
        </authorList>
    </citation>
    <scope>NUCLEOTIDE SEQUENCE [LARGE SCALE GENOMIC DNA]</scope>
    <source>
        <strain evidence="2 3">Comchoano-2</strain>
    </source>
</reference>
<gene>
    <name evidence="2" type="ORF">MKS91_02320</name>
</gene>
<organism evidence="2 3">
    <name type="scientific">Candidatus Synchoanobacter obligatus</name>
    <dbReference type="NCBI Taxonomy" id="2919597"/>
    <lineage>
        <taxon>Bacteria</taxon>
        <taxon>Pseudomonadati</taxon>
        <taxon>Pseudomonadota</taxon>
        <taxon>Gammaproteobacteria</taxon>
        <taxon>Candidatus Comchoanobacterales</taxon>
        <taxon>Candidatus Comchoanobacteraceae</taxon>
        <taxon>Candidatus Synchoanobacter</taxon>
    </lineage>
</organism>
<dbReference type="EMBL" id="JAKUDN010000002">
    <property type="protein sequence ID" value="MCP8352121.1"/>
    <property type="molecule type" value="Genomic_DNA"/>
</dbReference>
<keyword evidence="3" id="KW-1185">Reference proteome</keyword>
<evidence type="ECO:0000256" key="1">
    <source>
        <dbReference type="SAM" id="Phobius"/>
    </source>
</evidence>
<name>A0ABT1L4N9_9GAMM</name>
<feature type="transmembrane region" description="Helical" evidence="1">
    <location>
        <begin position="455"/>
        <end position="475"/>
    </location>
</feature>
<evidence type="ECO:0000313" key="3">
    <source>
        <dbReference type="Proteomes" id="UP001320768"/>
    </source>
</evidence>
<comment type="caution">
    <text evidence="2">The sequence shown here is derived from an EMBL/GenBank/DDBJ whole genome shotgun (WGS) entry which is preliminary data.</text>
</comment>
<evidence type="ECO:0000313" key="2">
    <source>
        <dbReference type="EMBL" id="MCP8352121.1"/>
    </source>
</evidence>
<proteinExistence type="predicted"/>
<dbReference type="RefSeq" id="WP_258569231.1">
    <property type="nucleotide sequence ID" value="NZ_JAKUDN010000002.1"/>
</dbReference>
<sequence>MTYYYPYHPDADQSNVYKSERPIGALTYRYAGTDADQALRCFNQWFASFGLVALNWVSGPFQPKGQKYIVRDKAQDYVLYFHESIPSVRYHIDGGYWDYSTEAQASSYLVASEKNTILALSQILRGLGSEQSLAIQSLEIQQGNANLPNKGVVYPFLCQVQNTLHVIHDPDGRHGALDVLKDLVTIDAPKEIFRPQAFFDQQFISLNKGLFVRAYQEMLQIDGVYRKRKITYDVSDHTVVLRAQQYGFGPVVYRSIKSCRIVPVRAKIKQCFFPTQQYVFRLNHEYVVAIFEQKKSLVAIKEGDAFIDDQWLAVLLYAEVMPQILSESKVYYQTEYQITWPKKEEHAISYVGHHVICSESSRAQADLSQVRYTREPVQSESPELDLAFHESLYQKNLNQQLKPRWHLNHHEKILGCIVLAVMFVVWLILEIVAAAKKWRVGAGLFQGVRVWHLGLSFGFMCVVLSVILWKAYNFWKSIPRQSLKQWPSVKFDGRSSVYRVPMTPEDIQARESIVLDPIPERVVRELEFNALGILGY</sequence>